<feature type="transmembrane region" description="Helical" evidence="1">
    <location>
        <begin position="141"/>
        <end position="159"/>
    </location>
</feature>
<feature type="transmembrane region" description="Helical" evidence="1">
    <location>
        <begin position="119"/>
        <end position="136"/>
    </location>
</feature>
<accession>A0A1H0TY63</accession>
<feature type="transmembrane region" description="Helical" evidence="1">
    <location>
        <begin position="59"/>
        <end position="76"/>
    </location>
</feature>
<feature type="transmembrane region" description="Helical" evidence="1">
    <location>
        <begin position="31"/>
        <end position="53"/>
    </location>
</feature>
<evidence type="ECO:0000256" key="1">
    <source>
        <dbReference type="SAM" id="Phobius"/>
    </source>
</evidence>
<organism evidence="4 6">
    <name type="scientific">Pseudomonas reinekei</name>
    <dbReference type="NCBI Taxonomy" id="395598"/>
    <lineage>
        <taxon>Bacteria</taxon>
        <taxon>Pseudomonadati</taxon>
        <taxon>Pseudomonadota</taxon>
        <taxon>Gammaproteobacteria</taxon>
        <taxon>Pseudomonadales</taxon>
        <taxon>Pseudomonadaceae</taxon>
        <taxon>Pseudomonas</taxon>
    </lineage>
</organism>
<evidence type="ECO:0000313" key="2">
    <source>
        <dbReference type="EMBL" id="KAB0481791.1"/>
    </source>
</evidence>
<dbReference type="OrthoDB" id="6077780at2"/>
<dbReference type="AlphaFoldDB" id="A0A1H0TY63"/>
<dbReference type="Proteomes" id="UP000198549">
    <property type="component" value="Chromosome I"/>
</dbReference>
<reference evidence="4 6" key="1">
    <citation type="submission" date="2016-10" db="EMBL/GenBank/DDBJ databases">
        <authorList>
            <person name="de Groot N.N."/>
        </authorList>
    </citation>
    <scope>NUCLEOTIDE SEQUENCE [LARGE SCALE GENOMIC DNA]</scope>
    <source>
        <strain evidence="4 6">BS3776</strain>
    </source>
</reference>
<evidence type="ECO:0000313" key="6">
    <source>
        <dbReference type="Proteomes" id="UP000198549"/>
    </source>
</evidence>
<proteinExistence type="predicted"/>
<keyword evidence="1" id="KW-0812">Transmembrane</keyword>
<evidence type="ECO:0000313" key="4">
    <source>
        <dbReference type="EMBL" id="SDP58638.1"/>
    </source>
</evidence>
<keyword evidence="1" id="KW-0472">Membrane</keyword>
<protein>
    <submittedName>
        <fullName evidence="4">Uncharacterized protein</fullName>
    </submittedName>
</protein>
<keyword evidence="1" id="KW-1133">Transmembrane helix</keyword>
<dbReference type="EMBL" id="LT629709">
    <property type="protein sequence ID" value="SDP58638.1"/>
    <property type="molecule type" value="Genomic_DNA"/>
</dbReference>
<dbReference type="RefSeq" id="WP_075949440.1">
    <property type="nucleotide sequence ID" value="NZ_LT629709.1"/>
</dbReference>
<keyword evidence="5" id="KW-1185">Reference proteome</keyword>
<dbReference type="Proteomes" id="UP000460142">
    <property type="component" value="Unassembled WGS sequence"/>
</dbReference>
<sequence length="205" mass="23216">MINLWQAHITFAMIIFLLLPAFGLHRYWRVALLFALLAASFIQLDGLSLAVYLRSHIDDLAITTLVFMAWGCLRRLDLLAPAQRNKTGVMLLFAVFGLVLYPATLGLSDMDPYRFGYSPRPMLVLLALLTFGLFYLRNHLAVVMLASATLAFVAGIKPSQNYWDYLVDPLLGLYCCTALVLIFMRWLFGSLNKWRMSARDVARSS</sequence>
<reference evidence="5" key="2">
    <citation type="submission" date="2017-01" db="EMBL/GenBank/DDBJ databases">
        <authorList>
            <person name="Poblete-Castro I."/>
        </authorList>
    </citation>
    <scope>NUCLEOTIDE SEQUENCE [LARGE SCALE GENOMIC DNA]</scope>
    <source>
        <strain evidence="5">DSM 18361 / CCUG 53116 / MT1</strain>
    </source>
</reference>
<feature type="transmembrane region" description="Helical" evidence="1">
    <location>
        <begin position="171"/>
        <end position="188"/>
    </location>
</feature>
<reference evidence="3" key="3">
    <citation type="submission" date="2017-01" db="EMBL/GenBank/DDBJ databases">
        <authorList>
            <person name="Mah S.A."/>
            <person name="Swanson W.J."/>
            <person name="Moy G.W."/>
            <person name="Vacquier V.D."/>
        </authorList>
    </citation>
    <scope>NUCLEOTIDE SEQUENCE [LARGE SCALE GENOMIC DNA]</scope>
    <source>
        <strain evidence="3">MT1</strain>
    </source>
</reference>
<gene>
    <name evidence="3" type="ORF">BVK86_27845</name>
    <name evidence="2" type="ORF">F7R15_24635</name>
    <name evidence="4" type="ORF">SAMN04490202_4998</name>
</gene>
<feature type="transmembrane region" description="Helical" evidence="1">
    <location>
        <begin position="88"/>
        <end position="107"/>
    </location>
</feature>
<reference evidence="2 7" key="4">
    <citation type="submission" date="2019-09" db="EMBL/GenBank/DDBJ databases">
        <title>Draft genome sequences of 48 bacterial type strains from the CCUG.</title>
        <authorList>
            <person name="Tunovic T."/>
            <person name="Pineiro-Iglesias B."/>
            <person name="Unosson C."/>
            <person name="Inganas E."/>
            <person name="Ohlen M."/>
            <person name="Cardew S."/>
            <person name="Jensie-Markopoulos S."/>
            <person name="Salva-Serra F."/>
            <person name="Jaen-Luchoro D."/>
            <person name="Karlsson R."/>
            <person name="Svensson-Stadler L."/>
            <person name="Chun J."/>
            <person name="Moore E."/>
        </authorList>
    </citation>
    <scope>NUCLEOTIDE SEQUENCE [LARGE SCALE GENOMIC DNA]</scope>
    <source>
        <strain evidence="2 7">CCUG 53116</strain>
    </source>
</reference>
<dbReference type="EMBL" id="MSTQ01000029">
    <property type="protein sequence ID" value="OLT98984.1"/>
    <property type="molecule type" value="Genomic_DNA"/>
</dbReference>
<evidence type="ECO:0000313" key="3">
    <source>
        <dbReference type="EMBL" id="OLT98984.1"/>
    </source>
</evidence>
<name>A0A1H0TY63_PSERE</name>
<dbReference type="EMBL" id="VZPS01000022">
    <property type="protein sequence ID" value="KAB0481791.1"/>
    <property type="molecule type" value="Genomic_DNA"/>
</dbReference>
<evidence type="ECO:0000313" key="7">
    <source>
        <dbReference type="Proteomes" id="UP000460142"/>
    </source>
</evidence>
<dbReference type="Proteomes" id="UP000186756">
    <property type="component" value="Unassembled WGS sequence"/>
</dbReference>
<evidence type="ECO:0000313" key="5">
    <source>
        <dbReference type="Proteomes" id="UP000186756"/>
    </source>
</evidence>
<feature type="transmembrane region" description="Helical" evidence="1">
    <location>
        <begin position="6"/>
        <end position="24"/>
    </location>
</feature>